<keyword evidence="2" id="KW-1133">Transmembrane helix</keyword>
<evidence type="ECO:0000256" key="2">
    <source>
        <dbReference type="SAM" id="Phobius"/>
    </source>
</evidence>
<keyword evidence="2" id="KW-0472">Membrane</keyword>
<reference evidence="3 4" key="1">
    <citation type="submission" date="2020-05" db="EMBL/GenBank/DDBJ databases">
        <title>MicrobeNet Type strains.</title>
        <authorList>
            <person name="Nicholson A.C."/>
        </authorList>
    </citation>
    <scope>NUCLEOTIDE SEQUENCE [LARGE SCALE GENOMIC DNA]</scope>
    <source>
        <strain evidence="3 4">JCM 14282</strain>
    </source>
</reference>
<sequence>MHAAFVAALVRVADVTPSPAPNEPDPTLVTPGPWGFTVIAFLALAVVLLVWDMLRRIRRGRFREEVREQLDAEEAAARQGQDAERATEIDDQDIDPGADPRG</sequence>
<feature type="region of interest" description="Disordered" evidence="1">
    <location>
        <begin position="73"/>
        <end position="102"/>
    </location>
</feature>
<organism evidence="3 4">
    <name type="scientific">Microbacterium ulmi</name>
    <dbReference type="NCBI Taxonomy" id="179095"/>
    <lineage>
        <taxon>Bacteria</taxon>
        <taxon>Bacillati</taxon>
        <taxon>Actinomycetota</taxon>
        <taxon>Actinomycetes</taxon>
        <taxon>Micrococcales</taxon>
        <taxon>Microbacteriaceae</taxon>
        <taxon>Microbacterium</taxon>
    </lineage>
</organism>
<keyword evidence="2" id="KW-0812">Transmembrane</keyword>
<dbReference type="EMBL" id="JABEMB010000001">
    <property type="protein sequence ID" value="NNH02329.1"/>
    <property type="molecule type" value="Genomic_DNA"/>
</dbReference>
<protein>
    <submittedName>
        <fullName evidence="3">Uncharacterized protein</fullName>
    </submittedName>
</protein>
<dbReference type="Proteomes" id="UP000543598">
    <property type="component" value="Unassembled WGS sequence"/>
</dbReference>
<name>A0A7Y2LXQ2_9MICO</name>
<comment type="caution">
    <text evidence="3">The sequence shown here is derived from an EMBL/GenBank/DDBJ whole genome shotgun (WGS) entry which is preliminary data.</text>
</comment>
<feature type="transmembrane region" description="Helical" evidence="2">
    <location>
        <begin position="33"/>
        <end position="54"/>
    </location>
</feature>
<evidence type="ECO:0000256" key="1">
    <source>
        <dbReference type="SAM" id="MobiDB-lite"/>
    </source>
</evidence>
<proteinExistence type="predicted"/>
<keyword evidence="4" id="KW-1185">Reference proteome</keyword>
<dbReference type="AlphaFoldDB" id="A0A7Y2LXQ2"/>
<dbReference type="RefSeq" id="WP_167034364.1">
    <property type="nucleotide sequence ID" value="NZ_BAAANA010000002.1"/>
</dbReference>
<accession>A0A7Y2LXQ2</accession>
<gene>
    <name evidence="3" type="ORF">HLA99_00360</name>
</gene>
<evidence type="ECO:0000313" key="4">
    <source>
        <dbReference type="Proteomes" id="UP000543598"/>
    </source>
</evidence>
<evidence type="ECO:0000313" key="3">
    <source>
        <dbReference type="EMBL" id="NNH02329.1"/>
    </source>
</evidence>